<organism evidence="1 2">
    <name type="scientific">Dermatophilus congolensis</name>
    <dbReference type="NCBI Taxonomy" id="1863"/>
    <lineage>
        <taxon>Bacteria</taxon>
        <taxon>Bacillati</taxon>
        <taxon>Actinomycetota</taxon>
        <taxon>Actinomycetes</taxon>
        <taxon>Micrococcales</taxon>
        <taxon>Dermatophilaceae</taxon>
        <taxon>Dermatophilus</taxon>
    </lineage>
</organism>
<dbReference type="AlphaFoldDB" id="A0AA46GZX3"/>
<dbReference type="InterPro" id="IPR045773">
    <property type="entry name" value="DUF6226"/>
</dbReference>
<evidence type="ECO:0000313" key="1">
    <source>
        <dbReference type="EMBL" id="STD06332.1"/>
    </source>
</evidence>
<name>A0AA46GZX3_9MICO</name>
<dbReference type="Proteomes" id="UP000254118">
    <property type="component" value="Unassembled WGS sequence"/>
</dbReference>
<reference evidence="1 2" key="1">
    <citation type="submission" date="2018-06" db="EMBL/GenBank/DDBJ databases">
        <authorList>
            <consortium name="Pathogen Informatics"/>
            <person name="Doyle S."/>
        </authorList>
    </citation>
    <scope>NUCLEOTIDE SEQUENCE [LARGE SCALE GENOMIC DNA]</scope>
    <source>
        <strain evidence="1 2">NCTC7915</strain>
    </source>
</reference>
<accession>A0AA46GZX3</accession>
<dbReference type="EMBL" id="UFYA01000001">
    <property type="protein sequence ID" value="STD06332.1"/>
    <property type="molecule type" value="Genomic_DNA"/>
</dbReference>
<evidence type="ECO:0000313" key="2">
    <source>
        <dbReference type="Proteomes" id="UP000254118"/>
    </source>
</evidence>
<proteinExistence type="predicted"/>
<comment type="caution">
    <text evidence="1">The sequence shown here is derived from an EMBL/GenBank/DDBJ whole genome shotgun (WGS) entry which is preliminary data.</text>
</comment>
<gene>
    <name evidence="1" type="ORF">NCTC7915_00603</name>
</gene>
<sequence length="191" mass="21237">MVTWFDVRDAVEARYEVLGPLVWDSPHEDGDPLPESYERTSDFRRFEAPVLRVRAWVDALVGLGVASAVEVGYVQQGEKRLRRELVRAKRSGTLALWVTTGVQEPTTLAVAHPQLVIESEPRCGCDGCDFGSESLLGLFDCAFESVVTGDVTVRQDEQDRYVYLSQFSSQGGAHFLDHPLVGQRHGAAWVD</sequence>
<dbReference type="RefSeq" id="WP_115029741.1">
    <property type="nucleotide sequence ID" value="NZ_UFYA01000001.1"/>
</dbReference>
<protein>
    <submittedName>
        <fullName evidence="1">Uncharacterized protein</fullName>
    </submittedName>
</protein>
<dbReference type="Pfam" id="PF19736">
    <property type="entry name" value="DUF6226"/>
    <property type="match status" value="1"/>
</dbReference>